<gene>
    <name evidence="1" type="ORF">CAL26_05075</name>
</gene>
<organism evidence="1 2">
    <name type="scientific">Bordetella genomosp. 9</name>
    <dbReference type="NCBI Taxonomy" id="1416803"/>
    <lineage>
        <taxon>Bacteria</taxon>
        <taxon>Pseudomonadati</taxon>
        <taxon>Pseudomonadota</taxon>
        <taxon>Betaproteobacteria</taxon>
        <taxon>Burkholderiales</taxon>
        <taxon>Alcaligenaceae</taxon>
        <taxon>Bordetella</taxon>
    </lineage>
</organism>
<dbReference type="InterPro" id="IPR036619">
    <property type="entry name" value="NinB_sf"/>
</dbReference>
<dbReference type="AlphaFoldDB" id="A0A261RNR9"/>
<evidence type="ECO:0000313" key="1">
    <source>
        <dbReference type="EMBL" id="OZI26696.1"/>
    </source>
</evidence>
<dbReference type="OrthoDB" id="6064804at2"/>
<dbReference type="EMBL" id="NEVJ01000001">
    <property type="protein sequence ID" value="OZI26696.1"/>
    <property type="molecule type" value="Genomic_DNA"/>
</dbReference>
<evidence type="ECO:0008006" key="3">
    <source>
        <dbReference type="Google" id="ProtNLM"/>
    </source>
</evidence>
<dbReference type="SUPFAM" id="SSF103370">
    <property type="entry name" value="NinB"/>
    <property type="match status" value="1"/>
</dbReference>
<dbReference type="Proteomes" id="UP000216857">
    <property type="component" value="Unassembled WGS sequence"/>
</dbReference>
<comment type="caution">
    <text evidence="1">The sequence shown here is derived from an EMBL/GenBank/DDBJ whole genome shotgun (WGS) entry which is preliminary data.</text>
</comment>
<keyword evidence="2" id="KW-1185">Reference proteome</keyword>
<dbReference type="RefSeq" id="WP_094845789.1">
    <property type="nucleotide sequence ID" value="NZ_NEVJ01000001.1"/>
</dbReference>
<sequence length="137" mass="15463">MNNRPIRLTPVTRPKVLQSIAAAPDGVYVHIKESKRSLEQNARMWAMLGDVSKQVVWTVNGHAEKLSPEEWKTIITASLREENRMAPGVRGGFVMLGTSTSSMTIKEMTEVIDFLFHFGAEHDVIWSEKVVMPGWIQ</sequence>
<protein>
    <recommendedName>
        <fullName evidence="3">NinB family protein</fullName>
    </recommendedName>
</protein>
<dbReference type="InterPro" id="IPR008711">
    <property type="entry name" value="Recombinase_NinB"/>
</dbReference>
<evidence type="ECO:0000313" key="2">
    <source>
        <dbReference type="Proteomes" id="UP000216857"/>
    </source>
</evidence>
<reference evidence="1" key="1">
    <citation type="submission" date="2017-05" db="EMBL/GenBank/DDBJ databases">
        <title>Complete and WGS of Bordetella genogroups.</title>
        <authorList>
            <person name="Spilker T."/>
            <person name="Lipuma J."/>
        </authorList>
    </citation>
    <scope>NUCLEOTIDE SEQUENCE</scope>
    <source>
        <strain evidence="1">AU21707</strain>
    </source>
</reference>
<name>A0A261RNR9_9BORD</name>
<proteinExistence type="predicted"/>
<accession>A0A261RNR9</accession>
<dbReference type="Pfam" id="PF05772">
    <property type="entry name" value="NinB"/>
    <property type="match status" value="1"/>
</dbReference>
<dbReference type="Gene3D" id="1.10.3790.10">
    <property type="entry name" value="NinB"/>
    <property type="match status" value="1"/>
</dbReference>